<dbReference type="AlphaFoldDB" id="A0A7L3GVU9"/>
<dbReference type="InterPro" id="IPR047230">
    <property type="entry name" value="CLOCK-like"/>
</dbReference>
<dbReference type="PANTHER" id="PTHR46055:SF2">
    <property type="entry name" value="CIRCADIAN LOCOMOTER OUTPUT CYCLES PROTEIN KAPUT"/>
    <property type="match status" value="1"/>
</dbReference>
<dbReference type="PANTHER" id="PTHR46055">
    <property type="entry name" value="CIRCADIAN LOCOMOTER OUTPUT CYCLES PROTEIN KAPUT"/>
    <property type="match status" value="1"/>
</dbReference>
<dbReference type="Gene3D" id="3.30.450.20">
    <property type="entry name" value="PAS domain"/>
    <property type="match status" value="1"/>
</dbReference>
<keyword evidence="4" id="KW-1185">Reference proteome</keyword>
<evidence type="ECO:0000313" key="3">
    <source>
        <dbReference type="EMBL" id="NXT97332.1"/>
    </source>
</evidence>
<dbReference type="GO" id="GO:0032922">
    <property type="term" value="P:circadian regulation of gene expression"/>
    <property type="evidence" value="ECO:0007669"/>
    <property type="project" value="InterPro"/>
</dbReference>
<keyword evidence="1" id="KW-0539">Nucleus</keyword>
<evidence type="ECO:0000256" key="1">
    <source>
        <dbReference type="ARBA" id="ARBA00023242"/>
    </source>
</evidence>
<name>A0A7L3GVU9_9PASS</name>
<gene>
    <name evidence="3" type="primary">Clock_0</name>
    <name evidence="3" type="ORF">BUPERY_R01736</name>
</gene>
<feature type="non-terminal residue" evidence="3">
    <location>
        <position position="182"/>
    </location>
</feature>
<feature type="non-terminal residue" evidence="3">
    <location>
        <position position="1"/>
    </location>
</feature>
<dbReference type="GO" id="GO:1990513">
    <property type="term" value="C:CLOCK-BMAL transcription complex"/>
    <property type="evidence" value="ECO:0007669"/>
    <property type="project" value="TreeGrafter"/>
</dbReference>
<evidence type="ECO:0000259" key="2">
    <source>
        <dbReference type="Pfam" id="PF00010"/>
    </source>
</evidence>
<accession>A0A7L3GVU9</accession>
<protein>
    <submittedName>
        <fullName evidence="3">CLOCK protein</fullName>
    </submittedName>
</protein>
<evidence type="ECO:0000313" key="4">
    <source>
        <dbReference type="Proteomes" id="UP000566314"/>
    </source>
</evidence>
<dbReference type="OrthoDB" id="411251at2759"/>
<dbReference type="Pfam" id="PF00010">
    <property type="entry name" value="HLH"/>
    <property type="match status" value="1"/>
</dbReference>
<sequence>RVSRNKSEKKRRDQFNVLIKELGSMLPGGKNGILILLLCMCLIVEITAQSDASEIRQDWKPTFLSNEELTQLMLEVYYFCFSGSRIIPHQESFHYEIFQFHDIPFYSLIGFSVFNFIPEGEHSEIYKILSSHLLEGDSLTPEYLKSKNQLEFCCHMLRGTIDPKEQPTYEYVKFIGNFKCLN</sequence>
<dbReference type="Proteomes" id="UP000566314">
    <property type="component" value="Unassembled WGS sequence"/>
</dbReference>
<feature type="domain" description="BHLH" evidence="2">
    <location>
        <begin position="1"/>
        <end position="28"/>
    </location>
</feature>
<dbReference type="GO" id="GO:0046983">
    <property type="term" value="F:protein dimerization activity"/>
    <property type="evidence" value="ECO:0007669"/>
    <property type="project" value="InterPro"/>
</dbReference>
<dbReference type="InterPro" id="IPR011598">
    <property type="entry name" value="bHLH_dom"/>
</dbReference>
<organism evidence="3 4">
    <name type="scientific">Buphagus erythrorhynchus</name>
    <name type="common">red-billed oxpecker</name>
    <dbReference type="NCBI Taxonomy" id="245048"/>
    <lineage>
        <taxon>Eukaryota</taxon>
        <taxon>Metazoa</taxon>
        <taxon>Chordata</taxon>
        <taxon>Craniata</taxon>
        <taxon>Vertebrata</taxon>
        <taxon>Euteleostomi</taxon>
        <taxon>Archelosauria</taxon>
        <taxon>Archosauria</taxon>
        <taxon>Dinosauria</taxon>
        <taxon>Saurischia</taxon>
        <taxon>Theropoda</taxon>
        <taxon>Coelurosauria</taxon>
        <taxon>Aves</taxon>
        <taxon>Neognathae</taxon>
        <taxon>Neoaves</taxon>
        <taxon>Telluraves</taxon>
        <taxon>Australaves</taxon>
        <taxon>Passeriformes</taxon>
        <taxon>Sturnidae</taxon>
        <taxon>Buphagus</taxon>
    </lineage>
</organism>
<reference evidence="3 4" key="1">
    <citation type="submission" date="2019-09" db="EMBL/GenBank/DDBJ databases">
        <title>Bird 10,000 Genomes (B10K) Project - Family phase.</title>
        <authorList>
            <person name="Zhang G."/>
        </authorList>
    </citation>
    <scope>NUCLEOTIDE SEQUENCE [LARGE SCALE GENOMIC DNA]</scope>
    <source>
        <strain evidence="3">B10K-DU-012-02</strain>
    </source>
</reference>
<dbReference type="SUPFAM" id="SSF47459">
    <property type="entry name" value="HLH, helix-loop-helix DNA-binding domain"/>
    <property type="match status" value="1"/>
</dbReference>
<dbReference type="Gene3D" id="4.10.280.10">
    <property type="entry name" value="Helix-loop-helix DNA-binding domain"/>
    <property type="match status" value="1"/>
</dbReference>
<proteinExistence type="predicted"/>
<dbReference type="GO" id="GO:0070888">
    <property type="term" value="F:E-box binding"/>
    <property type="evidence" value="ECO:0007669"/>
    <property type="project" value="TreeGrafter"/>
</dbReference>
<dbReference type="GO" id="GO:0000981">
    <property type="term" value="F:DNA-binding transcription factor activity, RNA polymerase II-specific"/>
    <property type="evidence" value="ECO:0007669"/>
    <property type="project" value="InterPro"/>
</dbReference>
<comment type="caution">
    <text evidence="3">The sequence shown here is derived from an EMBL/GenBank/DDBJ whole genome shotgun (WGS) entry which is preliminary data.</text>
</comment>
<dbReference type="InterPro" id="IPR036638">
    <property type="entry name" value="HLH_DNA-bd_sf"/>
</dbReference>
<dbReference type="EMBL" id="VZTT01005037">
    <property type="protein sequence ID" value="NXT97332.1"/>
    <property type="molecule type" value="Genomic_DNA"/>
</dbReference>